<evidence type="ECO:0000313" key="2">
    <source>
        <dbReference type="EMBL" id="MBA1373128.1"/>
    </source>
</evidence>
<organism evidence="2 3">
    <name type="scientific">Sphingomonas ursincola</name>
    <dbReference type="NCBI Taxonomy" id="56361"/>
    <lineage>
        <taxon>Bacteria</taxon>
        <taxon>Pseudomonadati</taxon>
        <taxon>Pseudomonadota</taxon>
        <taxon>Alphaproteobacteria</taxon>
        <taxon>Sphingomonadales</taxon>
        <taxon>Sphingomonadaceae</taxon>
        <taxon>Sphingomonas</taxon>
    </lineage>
</organism>
<evidence type="ECO:0000313" key="3">
    <source>
        <dbReference type="Proteomes" id="UP000589292"/>
    </source>
</evidence>
<proteinExistence type="predicted"/>
<reference evidence="2 3" key="1">
    <citation type="journal article" date="1994" name="Int. J. Syst. Bacteriol.">
        <title>Phylogenetic positions of novel aerobic, bacteriochlorophyll a-containing bacteria and description of Roseococcus thiosulfatophilus gen. nov., sp. nov., Erythromicrobium ramosum gen. nov., sp. nov., and Erythrobacter litoralis sp. nov.</title>
        <authorList>
            <person name="Yurkov V."/>
            <person name="Stackebrandt E."/>
            <person name="Holmes A."/>
            <person name="Fuerst J.A."/>
            <person name="Hugenholtz P."/>
            <person name="Golecki J."/>
            <person name="Gad'on N."/>
            <person name="Gorlenko V.M."/>
            <person name="Kompantseva E.I."/>
            <person name="Drews G."/>
        </authorList>
    </citation>
    <scope>NUCLEOTIDE SEQUENCE [LARGE SCALE GENOMIC DNA]</scope>
    <source>
        <strain evidence="2 3">KR-99</strain>
    </source>
</reference>
<keyword evidence="3" id="KW-1185">Reference proteome</keyword>
<keyword evidence="1" id="KW-0732">Signal</keyword>
<name>A0A7V8RB01_9SPHN</name>
<feature type="chain" id="PRO_5030677189" evidence="1">
    <location>
        <begin position="29"/>
        <end position="142"/>
    </location>
</feature>
<accession>A0A7V8RB01</accession>
<evidence type="ECO:0000256" key="1">
    <source>
        <dbReference type="SAM" id="SignalP"/>
    </source>
</evidence>
<comment type="caution">
    <text evidence="2">The sequence shown here is derived from an EMBL/GenBank/DDBJ whole genome shotgun (WGS) entry which is preliminary data.</text>
</comment>
<protein>
    <submittedName>
        <fullName evidence="2">Uncharacterized protein</fullName>
    </submittedName>
</protein>
<dbReference type="Proteomes" id="UP000589292">
    <property type="component" value="Unassembled WGS sequence"/>
</dbReference>
<dbReference type="EMBL" id="VDES01000001">
    <property type="protein sequence ID" value="MBA1373128.1"/>
    <property type="molecule type" value="Genomic_DNA"/>
</dbReference>
<dbReference type="AlphaFoldDB" id="A0A7V8RB01"/>
<gene>
    <name evidence="2" type="ORF">FG486_02155</name>
</gene>
<feature type="signal peptide" evidence="1">
    <location>
        <begin position="1"/>
        <end position="28"/>
    </location>
</feature>
<dbReference type="RefSeq" id="WP_181266262.1">
    <property type="nucleotide sequence ID" value="NZ_BAAAGB010000002.1"/>
</dbReference>
<sequence length="142" mass="15059">MPAPRSLIAAGLIATGAALFAFQSLALADDAPAKPSRVPPAEVVGQPVSCINIAQIRGSQVRDNQTIDFMMAGGKVYRNELPQQCGNLGFDRSFTYSTSLTQLCNVDIITVLQNVGGGLQRGASCGLGQFTPVKLIKQPKRR</sequence>